<dbReference type="InterPro" id="IPR036496">
    <property type="entry name" value="CathepsinC_exc_dom_sf"/>
</dbReference>
<dbReference type="Pfam" id="PF08773">
    <property type="entry name" value="CathepsinC_exc"/>
    <property type="match status" value="1"/>
</dbReference>
<keyword evidence="5" id="KW-1185">Reference proteome</keyword>
<evidence type="ECO:0000313" key="5">
    <source>
        <dbReference type="Proteomes" id="UP000770661"/>
    </source>
</evidence>
<feature type="region of interest" description="Disordered" evidence="1">
    <location>
        <begin position="122"/>
        <end position="162"/>
    </location>
</feature>
<dbReference type="OrthoDB" id="3789175at2759"/>
<evidence type="ECO:0000256" key="1">
    <source>
        <dbReference type="SAM" id="MobiDB-lite"/>
    </source>
</evidence>
<keyword evidence="2" id="KW-0732">Signal</keyword>
<dbReference type="EMBL" id="JACEEZ010021235">
    <property type="protein sequence ID" value="KAG0713656.1"/>
    <property type="molecule type" value="Genomic_DNA"/>
</dbReference>
<dbReference type="AlphaFoldDB" id="A0A8J5CI76"/>
<protein>
    <recommendedName>
        <fullName evidence="3">Cathepsin C exclusion domain-containing protein</fullName>
    </recommendedName>
</protein>
<dbReference type="Proteomes" id="UP000770661">
    <property type="component" value="Unassembled WGS sequence"/>
</dbReference>
<comment type="caution">
    <text evidence="4">The sequence shown here is derived from an EMBL/GenBank/DDBJ whole genome shotgun (WGS) entry which is preliminary data.</text>
</comment>
<sequence>MEGWVMVVTAAVLIVGAAADTPGNCTFDDVRGDWILYETERTGDATIDCDNLATRAKSSTASLVRIASVTPRPSLRNIRLRTEEKKTVQQSAAEAAKEVLDFWTRARSPPSKKLASFLRTMALGPKDSPSSFTGKRSGEAPRSPETAPPELVMPPLQLCSRL</sequence>
<evidence type="ECO:0000313" key="4">
    <source>
        <dbReference type="EMBL" id="KAG0713656.1"/>
    </source>
</evidence>
<reference evidence="4" key="1">
    <citation type="submission" date="2020-07" db="EMBL/GenBank/DDBJ databases">
        <title>The High-quality genome of the commercially important snow crab, Chionoecetes opilio.</title>
        <authorList>
            <person name="Jeong J.-H."/>
            <person name="Ryu S."/>
        </authorList>
    </citation>
    <scope>NUCLEOTIDE SEQUENCE</scope>
    <source>
        <strain evidence="4">MADBK_172401_WGS</strain>
        <tissue evidence="4">Digestive gland</tissue>
    </source>
</reference>
<feature type="chain" id="PRO_5035206257" description="Cathepsin C exclusion domain-containing protein" evidence="2">
    <location>
        <begin position="20"/>
        <end position="162"/>
    </location>
</feature>
<feature type="signal peptide" evidence="2">
    <location>
        <begin position="1"/>
        <end position="19"/>
    </location>
</feature>
<dbReference type="SUPFAM" id="SSF75001">
    <property type="entry name" value="Dipeptidyl peptidase I (cathepsin C), exclusion domain"/>
    <property type="match status" value="1"/>
</dbReference>
<name>A0A8J5CI76_CHIOP</name>
<feature type="domain" description="Cathepsin C exclusion" evidence="3">
    <location>
        <begin position="20"/>
        <end position="90"/>
    </location>
</feature>
<accession>A0A8J5CI76</accession>
<dbReference type="InterPro" id="IPR014882">
    <property type="entry name" value="CathepsinC_exc"/>
</dbReference>
<evidence type="ECO:0000259" key="3">
    <source>
        <dbReference type="Pfam" id="PF08773"/>
    </source>
</evidence>
<organism evidence="4 5">
    <name type="scientific">Chionoecetes opilio</name>
    <name type="common">Atlantic snow crab</name>
    <name type="synonym">Cancer opilio</name>
    <dbReference type="NCBI Taxonomy" id="41210"/>
    <lineage>
        <taxon>Eukaryota</taxon>
        <taxon>Metazoa</taxon>
        <taxon>Ecdysozoa</taxon>
        <taxon>Arthropoda</taxon>
        <taxon>Crustacea</taxon>
        <taxon>Multicrustacea</taxon>
        <taxon>Malacostraca</taxon>
        <taxon>Eumalacostraca</taxon>
        <taxon>Eucarida</taxon>
        <taxon>Decapoda</taxon>
        <taxon>Pleocyemata</taxon>
        <taxon>Brachyura</taxon>
        <taxon>Eubrachyura</taxon>
        <taxon>Majoidea</taxon>
        <taxon>Majidae</taxon>
        <taxon>Chionoecetes</taxon>
    </lineage>
</organism>
<evidence type="ECO:0000256" key="2">
    <source>
        <dbReference type="SAM" id="SignalP"/>
    </source>
</evidence>
<proteinExistence type="predicted"/>
<gene>
    <name evidence="4" type="ORF">GWK47_015725</name>
</gene>
<dbReference type="Gene3D" id="2.40.128.80">
    <property type="entry name" value="Cathepsin C, exclusion domain"/>
    <property type="match status" value="1"/>
</dbReference>